<dbReference type="GO" id="GO:0005524">
    <property type="term" value="F:ATP binding"/>
    <property type="evidence" value="ECO:0007669"/>
    <property type="project" value="InterPro"/>
</dbReference>
<dbReference type="STRING" id="1095629.A0A0C9XD06"/>
<dbReference type="EMBL" id="KN838588">
    <property type="protein sequence ID" value="KIK02781.1"/>
    <property type="molecule type" value="Genomic_DNA"/>
</dbReference>
<dbReference type="AlphaFoldDB" id="A0A0C9XD06"/>
<keyword evidence="3" id="KW-1185">Reference proteome</keyword>
<dbReference type="InterPro" id="IPR027417">
    <property type="entry name" value="P-loop_NTPase"/>
</dbReference>
<evidence type="ECO:0000259" key="1">
    <source>
        <dbReference type="Pfam" id="PF00270"/>
    </source>
</evidence>
<proteinExistence type="predicted"/>
<dbReference type="InterPro" id="IPR011545">
    <property type="entry name" value="DEAD/DEAH_box_helicase_dom"/>
</dbReference>
<gene>
    <name evidence="2" type="ORF">K443DRAFT_510224</name>
</gene>
<reference evidence="2 3" key="1">
    <citation type="submission" date="2014-04" db="EMBL/GenBank/DDBJ databases">
        <authorList>
            <consortium name="DOE Joint Genome Institute"/>
            <person name="Kuo A."/>
            <person name="Kohler A."/>
            <person name="Nagy L.G."/>
            <person name="Floudas D."/>
            <person name="Copeland A."/>
            <person name="Barry K.W."/>
            <person name="Cichocki N."/>
            <person name="Veneault-Fourrey C."/>
            <person name="LaButti K."/>
            <person name="Lindquist E.A."/>
            <person name="Lipzen A."/>
            <person name="Lundell T."/>
            <person name="Morin E."/>
            <person name="Murat C."/>
            <person name="Sun H."/>
            <person name="Tunlid A."/>
            <person name="Henrissat B."/>
            <person name="Grigoriev I.V."/>
            <person name="Hibbett D.S."/>
            <person name="Martin F."/>
            <person name="Nordberg H.P."/>
            <person name="Cantor M.N."/>
            <person name="Hua S.X."/>
        </authorList>
    </citation>
    <scope>NUCLEOTIDE SEQUENCE [LARGE SCALE GENOMIC DNA]</scope>
    <source>
        <strain evidence="2 3">LaAM-08-1</strain>
    </source>
</reference>
<reference evidence="3" key="2">
    <citation type="submission" date="2015-01" db="EMBL/GenBank/DDBJ databases">
        <title>Evolutionary Origins and Diversification of the Mycorrhizal Mutualists.</title>
        <authorList>
            <consortium name="DOE Joint Genome Institute"/>
            <consortium name="Mycorrhizal Genomics Consortium"/>
            <person name="Kohler A."/>
            <person name="Kuo A."/>
            <person name="Nagy L.G."/>
            <person name="Floudas D."/>
            <person name="Copeland A."/>
            <person name="Barry K.W."/>
            <person name="Cichocki N."/>
            <person name="Veneault-Fourrey C."/>
            <person name="LaButti K."/>
            <person name="Lindquist E.A."/>
            <person name="Lipzen A."/>
            <person name="Lundell T."/>
            <person name="Morin E."/>
            <person name="Murat C."/>
            <person name="Riley R."/>
            <person name="Ohm R."/>
            <person name="Sun H."/>
            <person name="Tunlid A."/>
            <person name="Henrissat B."/>
            <person name="Grigoriev I.V."/>
            <person name="Hibbett D.S."/>
            <person name="Martin F."/>
        </authorList>
    </citation>
    <scope>NUCLEOTIDE SEQUENCE [LARGE SCALE GENOMIC DNA]</scope>
    <source>
        <strain evidence="3">LaAM-08-1</strain>
    </source>
</reference>
<evidence type="ECO:0000313" key="2">
    <source>
        <dbReference type="EMBL" id="KIK02781.1"/>
    </source>
</evidence>
<sequence length="133" mass="14904">MLATVLVALGKDPSLVPSKRVFSRDPVLVVCPTTALEEDLETKMKAFKLEARAINAVTKMTAEKEGVNIWRQVQVQVSVLLVSPEMLSTPGFENLLQEKIFKQRVFGLIVDEIHLLNSWGAGFRPMFLQIGYM</sequence>
<accession>A0A0C9XD06</accession>
<feature type="domain" description="DEAD/DEAH-box helicase" evidence="1">
    <location>
        <begin position="26"/>
        <end position="126"/>
    </location>
</feature>
<dbReference type="SUPFAM" id="SSF52540">
    <property type="entry name" value="P-loop containing nucleoside triphosphate hydrolases"/>
    <property type="match status" value="1"/>
</dbReference>
<dbReference type="Proteomes" id="UP000054477">
    <property type="component" value="Unassembled WGS sequence"/>
</dbReference>
<dbReference type="HOGENOM" id="CLU_101063_1_0_1"/>
<organism evidence="2 3">
    <name type="scientific">Laccaria amethystina LaAM-08-1</name>
    <dbReference type="NCBI Taxonomy" id="1095629"/>
    <lineage>
        <taxon>Eukaryota</taxon>
        <taxon>Fungi</taxon>
        <taxon>Dikarya</taxon>
        <taxon>Basidiomycota</taxon>
        <taxon>Agaricomycotina</taxon>
        <taxon>Agaricomycetes</taxon>
        <taxon>Agaricomycetidae</taxon>
        <taxon>Agaricales</taxon>
        <taxon>Agaricineae</taxon>
        <taxon>Hydnangiaceae</taxon>
        <taxon>Laccaria</taxon>
    </lineage>
</organism>
<dbReference type="GO" id="GO:0003676">
    <property type="term" value="F:nucleic acid binding"/>
    <property type="evidence" value="ECO:0007669"/>
    <property type="project" value="InterPro"/>
</dbReference>
<dbReference type="Gene3D" id="3.40.50.300">
    <property type="entry name" value="P-loop containing nucleotide triphosphate hydrolases"/>
    <property type="match status" value="1"/>
</dbReference>
<dbReference type="OrthoDB" id="3269685at2759"/>
<name>A0A0C9XD06_9AGAR</name>
<protein>
    <recommendedName>
        <fullName evidence="1">DEAD/DEAH-box helicase domain-containing protein</fullName>
    </recommendedName>
</protein>
<evidence type="ECO:0000313" key="3">
    <source>
        <dbReference type="Proteomes" id="UP000054477"/>
    </source>
</evidence>
<dbReference type="Pfam" id="PF00270">
    <property type="entry name" value="DEAD"/>
    <property type="match status" value="1"/>
</dbReference>